<comment type="caution">
    <text evidence="2">The sequence shown here is derived from an EMBL/GenBank/DDBJ whole genome shotgun (WGS) entry which is preliminary data.</text>
</comment>
<name>A0AAN6YRK0_9PEZI</name>
<accession>A0AAN6YRK0</accession>
<organism evidence="2 3">
    <name type="scientific">Podospora fimiseda</name>
    <dbReference type="NCBI Taxonomy" id="252190"/>
    <lineage>
        <taxon>Eukaryota</taxon>
        <taxon>Fungi</taxon>
        <taxon>Dikarya</taxon>
        <taxon>Ascomycota</taxon>
        <taxon>Pezizomycotina</taxon>
        <taxon>Sordariomycetes</taxon>
        <taxon>Sordariomycetidae</taxon>
        <taxon>Sordariales</taxon>
        <taxon>Podosporaceae</taxon>
        <taxon>Podospora</taxon>
    </lineage>
</organism>
<gene>
    <name evidence="2" type="ORF">QBC38DRAFT_518305</name>
</gene>
<evidence type="ECO:0000256" key="1">
    <source>
        <dbReference type="SAM" id="MobiDB-lite"/>
    </source>
</evidence>
<dbReference type="Proteomes" id="UP001301958">
    <property type="component" value="Unassembled WGS sequence"/>
</dbReference>
<feature type="region of interest" description="Disordered" evidence="1">
    <location>
        <begin position="1"/>
        <end position="38"/>
    </location>
</feature>
<sequence length="201" mass="23408">MADQLPQYPIIPQDTQPPLPSLPSISTHPPPNPHQPPIYINLPKPGRRMSQIGNKSLSPLSPKAQQDFNQFLLPHLRFLFEDPKFLAKEPQLPRNTAITSFRIHPVKVRYRILLMKYSTSAIVIERPGMGKEGKEFMKIIKKKIEDSRMCRPGLYGGNLKQETFFEIFVEDKDAVWEVEEGHRLNRARWDEIRVYPVREEE</sequence>
<evidence type="ECO:0000313" key="2">
    <source>
        <dbReference type="EMBL" id="KAK4222796.1"/>
    </source>
</evidence>
<evidence type="ECO:0000313" key="3">
    <source>
        <dbReference type="Proteomes" id="UP001301958"/>
    </source>
</evidence>
<reference evidence="2" key="1">
    <citation type="journal article" date="2023" name="Mol. Phylogenet. Evol.">
        <title>Genome-scale phylogeny and comparative genomics of the fungal order Sordariales.</title>
        <authorList>
            <person name="Hensen N."/>
            <person name="Bonometti L."/>
            <person name="Westerberg I."/>
            <person name="Brannstrom I.O."/>
            <person name="Guillou S."/>
            <person name="Cros-Aarteil S."/>
            <person name="Calhoun S."/>
            <person name="Haridas S."/>
            <person name="Kuo A."/>
            <person name="Mondo S."/>
            <person name="Pangilinan J."/>
            <person name="Riley R."/>
            <person name="LaButti K."/>
            <person name="Andreopoulos B."/>
            <person name="Lipzen A."/>
            <person name="Chen C."/>
            <person name="Yan M."/>
            <person name="Daum C."/>
            <person name="Ng V."/>
            <person name="Clum A."/>
            <person name="Steindorff A."/>
            <person name="Ohm R.A."/>
            <person name="Martin F."/>
            <person name="Silar P."/>
            <person name="Natvig D.O."/>
            <person name="Lalanne C."/>
            <person name="Gautier V."/>
            <person name="Ament-Velasquez S.L."/>
            <person name="Kruys A."/>
            <person name="Hutchinson M.I."/>
            <person name="Powell A.J."/>
            <person name="Barry K."/>
            <person name="Miller A.N."/>
            <person name="Grigoriev I.V."/>
            <person name="Debuchy R."/>
            <person name="Gladieux P."/>
            <person name="Hiltunen Thoren M."/>
            <person name="Johannesson H."/>
        </authorList>
    </citation>
    <scope>NUCLEOTIDE SEQUENCE</scope>
    <source>
        <strain evidence="2">CBS 990.96</strain>
    </source>
</reference>
<reference evidence="2" key="2">
    <citation type="submission" date="2023-05" db="EMBL/GenBank/DDBJ databases">
        <authorList>
            <consortium name="Lawrence Berkeley National Laboratory"/>
            <person name="Steindorff A."/>
            <person name="Hensen N."/>
            <person name="Bonometti L."/>
            <person name="Westerberg I."/>
            <person name="Brannstrom I.O."/>
            <person name="Guillou S."/>
            <person name="Cros-Aarteil S."/>
            <person name="Calhoun S."/>
            <person name="Haridas S."/>
            <person name="Kuo A."/>
            <person name="Mondo S."/>
            <person name="Pangilinan J."/>
            <person name="Riley R."/>
            <person name="Labutti K."/>
            <person name="Andreopoulos B."/>
            <person name="Lipzen A."/>
            <person name="Chen C."/>
            <person name="Yanf M."/>
            <person name="Daum C."/>
            <person name="Ng V."/>
            <person name="Clum A."/>
            <person name="Ohm R."/>
            <person name="Martin F."/>
            <person name="Silar P."/>
            <person name="Natvig D."/>
            <person name="Lalanne C."/>
            <person name="Gautier V."/>
            <person name="Ament-Velasquez S.L."/>
            <person name="Kruys A."/>
            <person name="Hutchinson M.I."/>
            <person name="Powell A.J."/>
            <person name="Barry K."/>
            <person name="Miller A.N."/>
            <person name="Grigoriev I.V."/>
            <person name="Debuchy R."/>
            <person name="Gladieux P."/>
            <person name="Thoren M.H."/>
            <person name="Johannesson H."/>
        </authorList>
    </citation>
    <scope>NUCLEOTIDE SEQUENCE</scope>
    <source>
        <strain evidence="2">CBS 990.96</strain>
    </source>
</reference>
<dbReference type="AlphaFoldDB" id="A0AAN6YRK0"/>
<protein>
    <submittedName>
        <fullName evidence="2">Uncharacterized protein</fullName>
    </submittedName>
</protein>
<dbReference type="EMBL" id="MU865454">
    <property type="protein sequence ID" value="KAK4222796.1"/>
    <property type="molecule type" value="Genomic_DNA"/>
</dbReference>
<keyword evidence="3" id="KW-1185">Reference proteome</keyword>
<proteinExistence type="predicted"/>